<dbReference type="GO" id="GO:0008270">
    <property type="term" value="F:zinc ion binding"/>
    <property type="evidence" value="ECO:0007669"/>
    <property type="project" value="InterPro"/>
</dbReference>
<evidence type="ECO:0000256" key="6">
    <source>
        <dbReference type="ARBA" id="ARBA00023242"/>
    </source>
</evidence>
<feature type="compositionally biased region" description="Low complexity" evidence="7">
    <location>
        <begin position="1004"/>
        <end position="1029"/>
    </location>
</feature>
<feature type="compositionally biased region" description="Polar residues" evidence="7">
    <location>
        <begin position="911"/>
        <end position="928"/>
    </location>
</feature>
<gene>
    <name evidence="9" type="ORF">CANARDRAFT_6490</name>
</gene>
<dbReference type="InterPro" id="IPR007219">
    <property type="entry name" value="XnlR_reg_dom"/>
</dbReference>
<dbReference type="GO" id="GO:0006351">
    <property type="term" value="P:DNA-templated transcription"/>
    <property type="evidence" value="ECO:0007669"/>
    <property type="project" value="InterPro"/>
</dbReference>
<dbReference type="CDD" id="cd00067">
    <property type="entry name" value="GAL4"/>
    <property type="match status" value="1"/>
</dbReference>
<dbReference type="PANTHER" id="PTHR47171">
    <property type="entry name" value="FARA-RELATED"/>
    <property type="match status" value="1"/>
</dbReference>
<dbReference type="InterPro" id="IPR052073">
    <property type="entry name" value="Amide_Lactam_Regulators"/>
</dbReference>
<feature type="region of interest" description="Disordered" evidence="7">
    <location>
        <begin position="806"/>
        <end position="1036"/>
    </location>
</feature>
<dbReference type="GO" id="GO:0000981">
    <property type="term" value="F:DNA-binding transcription factor activity, RNA polymerase II-specific"/>
    <property type="evidence" value="ECO:0007669"/>
    <property type="project" value="InterPro"/>
</dbReference>
<keyword evidence="4" id="KW-0238">DNA-binding</keyword>
<accession>A0A1E4T588</accession>
<dbReference type="CDD" id="cd12148">
    <property type="entry name" value="fungal_TF_MHR"/>
    <property type="match status" value="1"/>
</dbReference>
<evidence type="ECO:0000313" key="9">
    <source>
        <dbReference type="EMBL" id="ODV86923.1"/>
    </source>
</evidence>
<dbReference type="GO" id="GO:0003677">
    <property type="term" value="F:DNA binding"/>
    <property type="evidence" value="ECO:0007669"/>
    <property type="project" value="UniProtKB-KW"/>
</dbReference>
<evidence type="ECO:0000256" key="2">
    <source>
        <dbReference type="ARBA" id="ARBA00022833"/>
    </source>
</evidence>
<dbReference type="SUPFAM" id="SSF57701">
    <property type="entry name" value="Zn2/Cys6 DNA-binding domain"/>
    <property type="match status" value="1"/>
</dbReference>
<dbReference type="SMART" id="SM00906">
    <property type="entry name" value="Fungal_trans"/>
    <property type="match status" value="1"/>
</dbReference>
<name>A0A1E4T588_9ASCO</name>
<dbReference type="Proteomes" id="UP000094801">
    <property type="component" value="Unassembled WGS sequence"/>
</dbReference>
<keyword evidence="10" id="KW-1185">Reference proteome</keyword>
<dbReference type="OrthoDB" id="5121955at2759"/>
<dbReference type="PROSITE" id="PS00463">
    <property type="entry name" value="ZN2_CY6_FUNGAL_1"/>
    <property type="match status" value="1"/>
</dbReference>
<organism evidence="9 10">
    <name type="scientific">[Candida] arabinofermentans NRRL YB-2248</name>
    <dbReference type="NCBI Taxonomy" id="983967"/>
    <lineage>
        <taxon>Eukaryota</taxon>
        <taxon>Fungi</taxon>
        <taxon>Dikarya</taxon>
        <taxon>Ascomycota</taxon>
        <taxon>Saccharomycotina</taxon>
        <taxon>Pichiomycetes</taxon>
        <taxon>Pichiales</taxon>
        <taxon>Pichiaceae</taxon>
        <taxon>Ogataea</taxon>
        <taxon>Ogataea/Candida clade</taxon>
    </lineage>
</organism>
<dbReference type="EMBL" id="KV453849">
    <property type="protein sequence ID" value="ODV86923.1"/>
    <property type="molecule type" value="Genomic_DNA"/>
</dbReference>
<protein>
    <recommendedName>
        <fullName evidence="8">Zn(2)-C6 fungal-type domain-containing protein</fullName>
    </recommendedName>
</protein>
<keyword evidence="3" id="KW-0805">Transcription regulation</keyword>
<dbReference type="PANTHER" id="PTHR47171:SF3">
    <property type="entry name" value="FARA-RELATED"/>
    <property type="match status" value="1"/>
</dbReference>
<evidence type="ECO:0000256" key="3">
    <source>
        <dbReference type="ARBA" id="ARBA00023015"/>
    </source>
</evidence>
<sequence>MNPSHQVSPKLPTSKRVCSACHQRKVKCDLYEKNSLSEKCSNCHNLGYDCVIYIRKKRVISKTSTNTSSIPTKLPSYVSTHDSAVMAQINEIKLDPEIFLNISHKQCSKFKGYIGPLRSSPLTFSILNEFYMNAFLNKRPEMDETDYQIMIVAGCFNLPNQDLCWKLIHTFFDKIHPIAAFMNKTRFMKEYKDLTKPPSILLLQSILFVGSTVYQDEKWTKSEKAQFKLVSKALFNRAKLLYSLNCDMYEPIPLIQSLLLLSWNTNGVNEKNSLYFIYLSIGTAQAFGMHRDLSNNPDMSDYEKKTYRVLWWYCFIRDCSVSVSLGRPVTIQTSECDVQPLTKEDLQDDIDPDNETSYPLEDIQIEYLLQSLKIAELAQIIVKHQSTINTMAMKGEPFLHLIKQDDYALSKWFHSLPDNLRYSTNDESSQSIYSALLTGFYYTLLIVLHKINIVRTSKISSTSMHLLNAGDVAKTVVINKGAGEKEEDYYPSWGITFQAAYMVYEIFHIQTEKNYIRDKMHHFVFFMYNAANVMTYHLSNKDKKIANLADMVTSNILKMFEDLLDFSINIESMYYVLKSLYQNKPYQSVLLRSLFEIPDSMTNIHDFQSLNLKKQNSSLSIKKTFKTQSQEAKKRKPTHSQVTNLSKKKHTTHENLVKQESNIPSNLEFEGHHVDILYDELELNLFELQDVNKFKPDSLFMSGEFAADEGQFDFHGDNDYNGKKNVDHFNDSTNYTKTASNQANTNNFSTEDNKCHLATVNHNQNDPNDQNDRDLQTDPSTPFLIMMNEINNNWKPSFEIPMFSASSRSTNRSAESNSTCSNESTSELHNQQGLTSTSGDLTGVGTKASPNYGFHSQLTQNQYKEDNGNGGYHHVNYLDDHHQRHNDDNTEHNQHHRHVYPGRLSPHHHQPQFSEHYYSQDSHQQPSHLHQYQQPSHISQQHIQQQHQHQQQQHHQHSPLIPPPQQYYQSMDLLPPPPLPDLRSNAAQRQQHYPDPNHPQASLPPQGFPNSSSSSLPPQQQQQSHQQSHYQDHHRQ</sequence>
<dbReference type="SMART" id="SM00066">
    <property type="entry name" value="GAL4"/>
    <property type="match status" value="1"/>
</dbReference>
<feature type="compositionally biased region" description="Low complexity" evidence="7">
    <location>
        <begin position="813"/>
        <end position="827"/>
    </location>
</feature>
<feature type="domain" description="Zn(2)-C6 fungal-type" evidence="8">
    <location>
        <begin position="17"/>
        <end position="52"/>
    </location>
</feature>
<feature type="compositionally biased region" description="Polar residues" evidence="7">
    <location>
        <begin position="828"/>
        <end position="840"/>
    </location>
</feature>
<dbReference type="Pfam" id="PF00172">
    <property type="entry name" value="Zn_clus"/>
    <property type="match status" value="1"/>
</dbReference>
<keyword evidence="2" id="KW-0862">Zinc</keyword>
<evidence type="ECO:0000256" key="4">
    <source>
        <dbReference type="ARBA" id="ARBA00023125"/>
    </source>
</evidence>
<dbReference type="Gene3D" id="4.10.240.10">
    <property type="entry name" value="Zn(2)-C6 fungal-type DNA-binding domain"/>
    <property type="match status" value="1"/>
</dbReference>
<dbReference type="PROSITE" id="PS50048">
    <property type="entry name" value="ZN2_CY6_FUNGAL_2"/>
    <property type="match status" value="1"/>
</dbReference>
<reference evidence="10" key="1">
    <citation type="submission" date="2016-04" db="EMBL/GenBank/DDBJ databases">
        <title>Comparative genomics of biotechnologically important yeasts.</title>
        <authorList>
            <consortium name="DOE Joint Genome Institute"/>
            <person name="Riley R."/>
            <person name="Haridas S."/>
            <person name="Wolfe K.H."/>
            <person name="Lopes M.R."/>
            <person name="Hittinger C.T."/>
            <person name="Goker M."/>
            <person name="Salamov A."/>
            <person name="Wisecaver J."/>
            <person name="Long T.M."/>
            <person name="Aerts A.L."/>
            <person name="Barry K."/>
            <person name="Choi C."/>
            <person name="Clum A."/>
            <person name="Coughlan A.Y."/>
            <person name="Deshpande S."/>
            <person name="Douglass A.P."/>
            <person name="Hanson S.J."/>
            <person name="Klenk H.-P."/>
            <person name="Labutti K."/>
            <person name="Lapidus A."/>
            <person name="Lindquist E."/>
            <person name="Lipzen A."/>
            <person name="Meier-Kolthoff J.P."/>
            <person name="Ohm R.A."/>
            <person name="Otillar R.P."/>
            <person name="Pangilinan J."/>
            <person name="Peng Y."/>
            <person name="Rokas A."/>
            <person name="Rosa C.A."/>
            <person name="Scheuner C."/>
            <person name="Sibirny A.A."/>
            <person name="Slot J.C."/>
            <person name="Stielow J.B."/>
            <person name="Sun H."/>
            <person name="Kurtzman C.P."/>
            <person name="Blackwell M."/>
            <person name="Grigoriev I.V."/>
            <person name="Jeffries T.W."/>
        </authorList>
    </citation>
    <scope>NUCLEOTIDE SEQUENCE [LARGE SCALE GENOMIC DNA]</scope>
    <source>
        <strain evidence="10">NRRL YB-2248</strain>
    </source>
</reference>
<feature type="region of interest" description="Disordered" evidence="7">
    <location>
        <begin position="759"/>
        <end position="780"/>
    </location>
</feature>
<dbReference type="AlphaFoldDB" id="A0A1E4T588"/>
<dbReference type="InterPro" id="IPR036864">
    <property type="entry name" value="Zn2-C6_fun-type_DNA-bd_sf"/>
</dbReference>
<evidence type="ECO:0000256" key="1">
    <source>
        <dbReference type="ARBA" id="ARBA00022723"/>
    </source>
</evidence>
<keyword evidence="1" id="KW-0479">Metal-binding</keyword>
<keyword evidence="6" id="KW-0539">Nucleus</keyword>
<feature type="compositionally biased region" description="Low complexity" evidence="7">
    <location>
        <begin position="930"/>
        <end position="951"/>
    </location>
</feature>
<keyword evidence="5" id="KW-0804">Transcription</keyword>
<evidence type="ECO:0000256" key="5">
    <source>
        <dbReference type="ARBA" id="ARBA00023163"/>
    </source>
</evidence>
<feature type="compositionally biased region" description="Basic and acidic residues" evidence="7">
    <location>
        <begin position="876"/>
        <end position="893"/>
    </location>
</feature>
<proteinExistence type="predicted"/>
<dbReference type="InterPro" id="IPR001138">
    <property type="entry name" value="Zn2Cys6_DnaBD"/>
</dbReference>
<evidence type="ECO:0000259" key="8">
    <source>
        <dbReference type="PROSITE" id="PS50048"/>
    </source>
</evidence>
<evidence type="ECO:0000313" key="10">
    <source>
        <dbReference type="Proteomes" id="UP000094801"/>
    </source>
</evidence>
<feature type="compositionally biased region" description="Basic residues" evidence="7">
    <location>
        <begin position="894"/>
        <end position="910"/>
    </location>
</feature>
<dbReference type="Pfam" id="PF04082">
    <property type="entry name" value="Fungal_trans"/>
    <property type="match status" value="1"/>
</dbReference>
<dbReference type="STRING" id="983967.A0A1E4T588"/>
<feature type="region of interest" description="Disordered" evidence="7">
    <location>
        <begin position="626"/>
        <end position="653"/>
    </location>
</feature>
<evidence type="ECO:0000256" key="7">
    <source>
        <dbReference type="SAM" id="MobiDB-lite"/>
    </source>
</evidence>